<dbReference type="Pfam" id="PF13401">
    <property type="entry name" value="AAA_22"/>
    <property type="match status" value="1"/>
</dbReference>
<dbReference type="InterPro" id="IPR049945">
    <property type="entry name" value="AAA_22"/>
</dbReference>
<dbReference type="InterPro" id="IPR001387">
    <property type="entry name" value="Cro/C1-type_HTH"/>
</dbReference>
<evidence type="ECO:0000313" key="3">
    <source>
        <dbReference type="Proteomes" id="UP000284250"/>
    </source>
</evidence>
<evidence type="ECO:0000313" key="2">
    <source>
        <dbReference type="EMBL" id="RIY06489.1"/>
    </source>
</evidence>
<reference evidence="2 3" key="2">
    <citation type="submission" date="2019-01" db="EMBL/GenBank/DDBJ databases">
        <title>Hymenobacter humicola sp. nov., isolated from soils in Antarctica.</title>
        <authorList>
            <person name="Sedlacek I."/>
            <person name="Holochova P."/>
            <person name="Kralova S."/>
            <person name="Pantucek R."/>
            <person name="Stankova E."/>
            <person name="Vrbovska V."/>
            <person name="Kristofova L."/>
            <person name="Svec P."/>
            <person name="Busse H.-J."/>
        </authorList>
    </citation>
    <scope>NUCLEOTIDE SEQUENCE [LARGE SCALE GENOMIC DNA]</scope>
    <source>
        <strain evidence="2 3">CCM 8852</strain>
    </source>
</reference>
<dbReference type="AlphaFoldDB" id="A0A418QMX0"/>
<dbReference type="SUPFAM" id="SSF52540">
    <property type="entry name" value="P-loop containing nucleoside triphosphate hydrolases"/>
    <property type="match status" value="1"/>
</dbReference>
<organism evidence="2 3">
    <name type="scientific">Hymenobacter rubripertinctus</name>
    <dbReference type="NCBI Taxonomy" id="2029981"/>
    <lineage>
        <taxon>Bacteria</taxon>
        <taxon>Pseudomonadati</taxon>
        <taxon>Bacteroidota</taxon>
        <taxon>Cytophagia</taxon>
        <taxon>Cytophagales</taxon>
        <taxon>Hymenobacteraceae</taxon>
        <taxon>Hymenobacter</taxon>
    </lineage>
</organism>
<dbReference type="OrthoDB" id="891953at2"/>
<keyword evidence="3" id="KW-1185">Reference proteome</keyword>
<sequence length="295" mass="32772">MNEERKVQIALGMVAYIESHKEEGMSQNKVGTLCGLSGATISQVANQKWPTLPTKMSDSVFLKIEMALGLGVDFYETDNYVAVYAACMDAKVRKEWRVIDGLTGAGKSFTVERFARTQPRETYLIRCKNTMNAKEFMQAIARAVGACEVGTRHRICQAIAERLLTMTHPLLIIDETEALFKRTSEGGFGAIKDICDEVKGRVGIVLVGANGFLEQMRLRAANLRSCFPQLLSRFATAPVELAVVSRADVELIAPAFGVTTKREMDRLFDGSANFRELFDALRRQQADQYLLQKAA</sequence>
<proteinExistence type="predicted"/>
<reference evidence="2 3" key="1">
    <citation type="submission" date="2018-09" db="EMBL/GenBank/DDBJ databases">
        <authorList>
            <person name="Zeman M."/>
            <person name="Pardy F."/>
        </authorList>
    </citation>
    <scope>NUCLEOTIDE SEQUENCE [LARGE SCALE GENOMIC DNA]</scope>
    <source>
        <strain evidence="2 3">CCM 8852</strain>
    </source>
</reference>
<dbReference type="GO" id="GO:0016887">
    <property type="term" value="F:ATP hydrolysis activity"/>
    <property type="evidence" value="ECO:0007669"/>
    <property type="project" value="InterPro"/>
</dbReference>
<dbReference type="CDD" id="cd00093">
    <property type="entry name" value="HTH_XRE"/>
    <property type="match status" value="1"/>
</dbReference>
<gene>
    <name evidence="2" type="ORF">D0T11_18790</name>
</gene>
<dbReference type="EMBL" id="QYCN01000040">
    <property type="protein sequence ID" value="RIY06489.1"/>
    <property type="molecule type" value="Genomic_DNA"/>
</dbReference>
<comment type="caution">
    <text evidence="2">The sequence shown here is derived from an EMBL/GenBank/DDBJ whole genome shotgun (WGS) entry which is preliminary data.</text>
</comment>
<dbReference type="RefSeq" id="WP_119657354.1">
    <property type="nucleotide sequence ID" value="NZ_JBHUOI010000081.1"/>
</dbReference>
<feature type="domain" description="ORC1/DEAH AAA+ ATPase" evidence="1">
    <location>
        <begin position="98"/>
        <end position="215"/>
    </location>
</feature>
<accession>A0A418QMX0</accession>
<evidence type="ECO:0000259" key="1">
    <source>
        <dbReference type="Pfam" id="PF13401"/>
    </source>
</evidence>
<dbReference type="InterPro" id="IPR027417">
    <property type="entry name" value="P-loop_NTPase"/>
</dbReference>
<protein>
    <recommendedName>
        <fullName evidence="1">ORC1/DEAH AAA+ ATPase domain-containing protein</fullName>
    </recommendedName>
</protein>
<name>A0A418QMX0_9BACT</name>
<dbReference type="Proteomes" id="UP000284250">
    <property type="component" value="Unassembled WGS sequence"/>
</dbReference>